<dbReference type="EMBL" id="CAEZXR010000080">
    <property type="protein sequence ID" value="CAB4699393.1"/>
    <property type="molecule type" value="Genomic_DNA"/>
</dbReference>
<evidence type="ECO:0000256" key="4">
    <source>
        <dbReference type="ARBA" id="ARBA00022777"/>
    </source>
</evidence>
<protein>
    <submittedName>
        <fullName evidence="10">Unannotated protein</fullName>
    </submittedName>
</protein>
<keyword evidence="7" id="KW-0630">Potassium</keyword>
<dbReference type="InterPro" id="IPR011611">
    <property type="entry name" value="PfkB_dom"/>
</dbReference>
<dbReference type="HAMAP" id="MF_01987">
    <property type="entry name" value="Ribokinase"/>
    <property type="match status" value="1"/>
</dbReference>
<dbReference type="PANTHER" id="PTHR10584:SF166">
    <property type="entry name" value="RIBOKINASE"/>
    <property type="match status" value="1"/>
</dbReference>
<feature type="domain" description="Carbohydrate kinase PfkB" evidence="9">
    <location>
        <begin position="10"/>
        <end position="298"/>
    </location>
</feature>
<dbReference type="InterPro" id="IPR002139">
    <property type="entry name" value="Ribo/fructo_kinase"/>
</dbReference>
<dbReference type="CDD" id="cd01174">
    <property type="entry name" value="ribokinase"/>
    <property type="match status" value="1"/>
</dbReference>
<dbReference type="Gene3D" id="3.40.1190.20">
    <property type="match status" value="1"/>
</dbReference>
<evidence type="ECO:0000256" key="2">
    <source>
        <dbReference type="ARBA" id="ARBA00022723"/>
    </source>
</evidence>
<dbReference type="AlphaFoldDB" id="A0A6J6PQY4"/>
<keyword evidence="5" id="KW-0067">ATP-binding</keyword>
<sequence>MTSPGPGPGEVVVIGSLNLDLGVKVARFPVPGETVAGTELVESPGGKGANQAAAAARLGARVRLIGAVGDDGAGTTLLGAASAAGVDPSGVLRVPEPTGRALIETDPDGENRIVVVAGANATVSPEHARAALDPHDVVVLSLEIPLQAVVEAARHARARGARVVLNPSPLVDLPAELLGCVDVLVLNAHEAGALGLLRDGELSPDAVRVTGVGAVVVTIGSGGAIVAQVRAGSGDLLVDRVEGRTVQVVDTTGCGDAFTGALAGGLAGGRDLVEAVEHANAVGAYAATVRGAQTSYPSRDELEAWLR</sequence>
<keyword evidence="3" id="KW-0547">Nucleotide-binding</keyword>
<reference evidence="10" key="1">
    <citation type="submission" date="2020-05" db="EMBL/GenBank/DDBJ databases">
        <authorList>
            <person name="Chiriac C."/>
            <person name="Salcher M."/>
            <person name="Ghai R."/>
            <person name="Kavagutti S V."/>
        </authorList>
    </citation>
    <scope>NUCLEOTIDE SEQUENCE</scope>
</reference>
<evidence type="ECO:0000259" key="9">
    <source>
        <dbReference type="Pfam" id="PF00294"/>
    </source>
</evidence>
<dbReference type="GO" id="GO:0046872">
    <property type="term" value="F:metal ion binding"/>
    <property type="evidence" value="ECO:0007669"/>
    <property type="project" value="UniProtKB-KW"/>
</dbReference>
<keyword evidence="4" id="KW-0418">Kinase</keyword>
<organism evidence="10">
    <name type="scientific">freshwater metagenome</name>
    <dbReference type="NCBI Taxonomy" id="449393"/>
    <lineage>
        <taxon>unclassified sequences</taxon>
        <taxon>metagenomes</taxon>
        <taxon>ecological metagenomes</taxon>
    </lineage>
</organism>
<dbReference type="PRINTS" id="PR00990">
    <property type="entry name" value="RIBOKINASE"/>
</dbReference>
<dbReference type="Pfam" id="PF00294">
    <property type="entry name" value="PfkB"/>
    <property type="match status" value="1"/>
</dbReference>
<keyword evidence="2" id="KW-0479">Metal-binding</keyword>
<evidence type="ECO:0000256" key="1">
    <source>
        <dbReference type="ARBA" id="ARBA00022679"/>
    </source>
</evidence>
<gene>
    <name evidence="10" type="ORF">UFOPK2579_00858</name>
</gene>
<dbReference type="GO" id="GO:0005829">
    <property type="term" value="C:cytosol"/>
    <property type="evidence" value="ECO:0007669"/>
    <property type="project" value="TreeGrafter"/>
</dbReference>
<evidence type="ECO:0000313" key="10">
    <source>
        <dbReference type="EMBL" id="CAB4699393.1"/>
    </source>
</evidence>
<dbReference type="GO" id="GO:0005524">
    <property type="term" value="F:ATP binding"/>
    <property type="evidence" value="ECO:0007669"/>
    <property type="project" value="UniProtKB-KW"/>
</dbReference>
<evidence type="ECO:0000256" key="7">
    <source>
        <dbReference type="ARBA" id="ARBA00022958"/>
    </source>
</evidence>
<dbReference type="SUPFAM" id="SSF53613">
    <property type="entry name" value="Ribokinase-like"/>
    <property type="match status" value="1"/>
</dbReference>
<evidence type="ECO:0000256" key="3">
    <source>
        <dbReference type="ARBA" id="ARBA00022741"/>
    </source>
</evidence>
<evidence type="ECO:0000256" key="5">
    <source>
        <dbReference type="ARBA" id="ARBA00022840"/>
    </source>
</evidence>
<dbReference type="GO" id="GO:0006014">
    <property type="term" value="P:D-ribose metabolic process"/>
    <property type="evidence" value="ECO:0007669"/>
    <property type="project" value="InterPro"/>
</dbReference>
<name>A0A6J6PQY4_9ZZZZ</name>
<dbReference type="GO" id="GO:0004747">
    <property type="term" value="F:ribokinase activity"/>
    <property type="evidence" value="ECO:0007669"/>
    <property type="project" value="InterPro"/>
</dbReference>
<dbReference type="InterPro" id="IPR029056">
    <property type="entry name" value="Ribokinase-like"/>
</dbReference>
<keyword evidence="6" id="KW-0460">Magnesium</keyword>
<evidence type="ECO:0000256" key="8">
    <source>
        <dbReference type="ARBA" id="ARBA00023277"/>
    </source>
</evidence>
<keyword evidence="1" id="KW-0808">Transferase</keyword>
<dbReference type="InterPro" id="IPR011877">
    <property type="entry name" value="Ribokinase"/>
</dbReference>
<proteinExistence type="inferred from homology"/>
<keyword evidence="8" id="KW-0119">Carbohydrate metabolism</keyword>
<accession>A0A6J6PQY4</accession>
<evidence type="ECO:0000256" key="6">
    <source>
        <dbReference type="ARBA" id="ARBA00022842"/>
    </source>
</evidence>
<dbReference type="PANTHER" id="PTHR10584">
    <property type="entry name" value="SUGAR KINASE"/>
    <property type="match status" value="1"/>
</dbReference>